<dbReference type="InterPro" id="IPR036388">
    <property type="entry name" value="WH-like_DNA-bd_sf"/>
</dbReference>
<dbReference type="InterPro" id="IPR028651">
    <property type="entry name" value="ING_fam"/>
</dbReference>
<dbReference type="PROSITE" id="PS50016">
    <property type="entry name" value="ZF_PHD_2"/>
    <property type="match status" value="1"/>
</dbReference>
<dbReference type="PANTHER" id="PTHR10333:SF42">
    <property type="entry name" value="INHIBITOR OF GROWTH PROTEIN 5"/>
    <property type="match status" value="1"/>
</dbReference>
<evidence type="ECO:0000256" key="1">
    <source>
        <dbReference type="ARBA" id="ARBA00004123"/>
    </source>
</evidence>
<feature type="site" description="Histone H3K4me3 binding" evidence="8">
    <location>
        <position position="229"/>
    </location>
</feature>
<name>A0A8K1CP40_PYTOL</name>
<evidence type="ECO:0000256" key="4">
    <source>
        <dbReference type="ARBA" id="ARBA00022771"/>
    </source>
</evidence>
<feature type="binding site" evidence="9">
    <location>
        <position position="233"/>
    </location>
    <ligand>
        <name>Zn(2+)</name>
        <dbReference type="ChEBI" id="CHEBI:29105"/>
        <label>2</label>
    </ligand>
</feature>
<dbReference type="Pfam" id="PF13867">
    <property type="entry name" value="SAP30_Sin3_bdg"/>
    <property type="match status" value="1"/>
</dbReference>
<dbReference type="InterPro" id="IPR036390">
    <property type="entry name" value="WH_DNA-bd_sf"/>
</dbReference>
<keyword evidence="6" id="KW-0156">Chromatin regulator</keyword>
<protein>
    <recommendedName>
        <fullName evidence="12">PHD-type domain-containing protein</fullName>
    </recommendedName>
</protein>
<dbReference type="AlphaFoldDB" id="A0A8K1CP40"/>
<dbReference type="GO" id="GO:0008270">
    <property type="term" value="F:zinc ion binding"/>
    <property type="evidence" value="ECO:0007669"/>
    <property type="project" value="UniProtKB-KW"/>
</dbReference>
<feature type="compositionally biased region" description="Low complexity" evidence="11">
    <location>
        <begin position="183"/>
        <end position="200"/>
    </location>
</feature>
<gene>
    <name evidence="13" type="ORF">Poli38472_012263</name>
</gene>
<dbReference type="PANTHER" id="PTHR10333">
    <property type="entry name" value="INHIBITOR OF GROWTH PROTEIN"/>
    <property type="match status" value="1"/>
</dbReference>
<evidence type="ECO:0000259" key="12">
    <source>
        <dbReference type="PROSITE" id="PS50016"/>
    </source>
</evidence>
<evidence type="ECO:0000256" key="2">
    <source>
        <dbReference type="ARBA" id="ARBA00010210"/>
    </source>
</evidence>
<feature type="binding site" evidence="9">
    <location>
        <position position="244"/>
    </location>
    <ligand>
        <name>Zn(2+)</name>
        <dbReference type="ChEBI" id="CHEBI:29105"/>
        <label>1</label>
    </ligand>
</feature>
<dbReference type="SMART" id="SM00249">
    <property type="entry name" value="PHD"/>
    <property type="match status" value="1"/>
</dbReference>
<comment type="similarity">
    <text evidence="2">Belongs to the ING family.</text>
</comment>
<feature type="site" description="Histone H3K4me3 binding" evidence="8">
    <location>
        <position position="225"/>
    </location>
</feature>
<reference evidence="13" key="1">
    <citation type="submission" date="2019-03" db="EMBL/GenBank/DDBJ databases">
        <title>Long read genome sequence of the mycoparasitic Pythium oligandrum ATCC 38472 isolated from sugarbeet rhizosphere.</title>
        <authorList>
            <person name="Gaulin E."/>
        </authorList>
    </citation>
    <scope>NUCLEOTIDE SEQUENCE</scope>
    <source>
        <strain evidence="13">ATCC 38472_TT</strain>
    </source>
</reference>
<evidence type="ECO:0000256" key="6">
    <source>
        <dbReference type="ARBA" id="ARBA00022853"/>
    </source>
</evidence>
<evidence type="ECO:0000256" key="7">
    <source>
        <dbReference type="ARBA" id="ARBA00023242"/>
    </source>
</evidence>
<dbReference type="InterPro" id="IPR019787">
    <property type="entry name" value="Znf_PHD-finger"/>
</dbReference>
<evidence type="ECO:0000256" key="5">
    <source>
        <dbReference type="ARBA" id="ARBA00022833"/>
    </source>
</evidence>
<comment type="caution">
    <text evidence="13">The sequence shown here is derived from an EMBL/GenBank/DDBJ whole genome shotgun (WGS) entry which is preliminary data.</text>
</comment>
<evidence type="ECO:0000256" key="10">
    <source>
        <dbReference type="PROSITE-ProRule" id="PRU00146"/>
    </source>
</evidence>
<feature type="binding site" evidence="9">
    <location>
        <position position="215"/>
    </location>
    <ligand>
        <name>Zn(2+)</name>
        <dbReference type="ChEBI" id="CHEBI:29105"/>
        <label>1</label>
    </ligand>
</feature>
<dbReference type="Gene3D" id="1.10.10.10">
    <property type="entry name" value="Winged helix-like DNA-binding domain superfamily/Winged helix DNA-binding domain"/>
    <property type="match status" value="1"/>
</dbReference>
<evidence type="ECO:0000256" key="11">
    <source>
        <dbReference type="SAM" id="MobiDB-lite"/>
    </source>
</evidence>
<dbReference type="InterPro" id="IPR013083">
    <property type="entry name" value="Znf_RING/FYVE/PHD"/>
</dbReference>
<feature type="binding site" evidence="9">
    <location>
        <position position="228"/>
    </location>
    <ligand>
        <name>Zn(2+)</name>
        <dbReference type="ChEBI" id="CHEBI:29105"/>
        <label>2</label>
    </ligand>
</feature>
<dbReference type="Gene3D" id="3.30.40.10">
    <property type="entry name" value="Zinc/RING finger domain, C3HC4 (zinc finger)"/>
    <property type="match status" value="1"/>
</dbReference>
<evidence type="ECO:0000313" key="13">
    <source>
        <dbReference type="EMBL" id="TMW67147.1"/>
    </source>
</evidence>
<dbReference type="InterPro" id="IPR038291">
    <property type="entry name" value="SAP30_C_sf"/>
</dbReference>
<dbReference type="InterPro" id="IPR011011">
    <property type="entry name" value="Znf_FYVE_PHD"/>
</dbReference>
<dbReference type="InterPro" id="IPR025718">
    <property type="entry name" value="SAP30_Sin3-bd"/>
</dbReference>
<feature type="binding site" evidence="9">
    <location>
        <position position="259"/>
    </location>
    <ligand>
        <name>Zn(2+)</name>
        <dbReference type="ChEBI" id="CHEBI:29105"/>
        <label>2</label>
    </ligand>
</feature>
<dbReference type="Pfam" id="PF00628">
    <property type="entry name" value="PHD"/>
    <property type="match status" value="1"/>
</dbReference>
<evidence type="ECO:0000256" key="8">
    <source>
        <dbReference type="PIRSR" id="PIRSR628651-50"/>
    </source>
</evidence>
<keyword evidence="3 9" id="KW-0479">Metal-binding</keyword>
<feature type="region of interest" description="Disordered" evidence="11">
    <location>
        <begin position="107"/>
        <end position="207"/>
    </location>
</feature>
<accession>A0A8K1CP40</accession>
<feature type="site" description="Histone H3K4me3 binding" evidence="8">
    <location>
        <position position="239"/>
    </location>
</feature>
<dbReference type="Gene3D" id="6.10.160.20">
    <property type="match status" value="1"/>
</dbReference>
<evidence type="ECO:0000256" key="3">
    <source>
        <dbReference type="ARBA" id="ARBA00022723"/>
    </source>
</evidence>
<dbReference type="CDD" id="cd15505">
    <property type="entry name" value="PHD_ING"/>
    <property type="match status" value="1"/>
</dbReference>
<feature type="compositionally biased region" description="Acidic residues" evidence="11">
    <location>
        <begin position="139"/>
        <end position="161"/>
    </location>
</feature>
<evidence type="ECO:0000256" key="9">
    <source>
        <dbReference type="PIRSR" id="PIRSR628651-51"/>
    </source>
</evidence>
<dbReference type="EMBL" id="SPLM01000005">
    <property type="protein sequence ID" value="TMW67147.1"/>
    <property type="molecule type" value="Genomic_DNA"/>
</dbReference>
<dbReference type="InterPro" id="IPR001965">
    <property type="entry name" value="Znf_PHD"/>
</dbReference>
<dbReference type="Proteomes" id="UP000794436">
    <property type="component" value="Unassembled WGS sequence"/>
</dbReference>
<dbReference type="GO" id="GO:0006325">
    <property type="term" value="P:chromatin organization"/>
    <property type="evidence" value="ECO:0007669"/>
    <property type="project" value="UniProtKB-KW"/>
</dbReference>
<evidence type="ECO:0000313" key="14">
    <source>
        <dbReference type="Proteomes" id="UP000794436"/>
    </source>
</evidence>
<dbReference type="SUPFAM" id="SSF46785">
    <property type="entry name" value="Winged helix' DNA-binding domain"/>
    <property type="match status" value="1"/>
</dbReference>
<keyword evidence="4 10" id="KW-0863">Zinc-finger</keyword>
<feature type="site" description="Histone H3K4me3 binding" evidence="8">
    <location>
        <position position="214"/>
    </location>
</feature>
<keyword evidence="5 9" id="KW-0862">Zinc</keyword>
<comment type="subcellular location">
    <subcellularLocation>
        <location evidence="1">Nucleus</location>
    </subcellularLocation>
</comment>
<feature type="binding site" evidence="9">
    <location>
        <position position="241"/>
    </location>
    <ligand>
        <name>Zn(2+)</name>
        <dbReference type="ChEBI" id="CHEBI:29105"/>
        <label>1</label>
    </ligand>
</feature>
<keyword evidence="7" id="KW-0539">Nucleus</keyword>
<proteinExistence type="inferred from homology"/>
<feature type="domain" description="PHD-type" evidence="12">
    <location>
        <begin position="212"/>
        <end position="265"/>
    </location>
</feature>
<dbReference type="SUPFAM" id="SSF57903">
    <property type="entry name" value="FYVE/PHD zinc finger"/>
    <property type="match status" value="1"/>
</dbReference>
<organism evidence="13 14">
    <name type="scientific">Pythium oligandrum</name>
    <name type="common">Mycoparasitic fungus</name>
    <dbReference type="NCBI Taxonomy" id="41045"/>
    <lineage>
        <taxon>Eukaryota</taxon>
        <taxon>Sar</taxon>
        <taxon>Stramenopiles</taxon>
        <taxon>Oomycota</taxon>
        <taxon>Peronosporomycetes</taxon>
        <taxon>Pythiales</taxon>
        <taxon>Pythiaceae</taxon>
        <taxon>Pythium</taxon>
    </lineage>
</organism>
<sequence length="359" mass="40130">MTDPLAGARLLYAAAHDDVDSESEGSRMAVPLSARHLYPMNMTVDFTKLRANALRRYMAHHGIQELPGSSKEQLAIVVARHFNDECKLTDEETSIAAFLSYIKGSHVPDSDGSDSDVSGARSNRFTGAKDVEMRCSNEAMEEEDDDSDSDDEENSLDDETSSDSLPTKRRKSSTGGYGHTLPSSRSRSVTKSSSSSSSTQHNKKNKKKRKTRLYCVCKGSSFGDMIACDNKTCVDRSNWFHMSCVGLDPRRDPPETWYCPSCQDNEAADIPENQYRKPVASVTYGDMISHALTVLPDGKGTFKEICDFVEKQYESQLNWKLESDQRKSPVWKSSVRKILFSNVRFRKHPDDKGLFCLAA</sequence>
<dbReference type="OrthoDB" id="5411773at2759"/>
<feature type="binding site" evidence="9">
    <location>
        <position position="217"/>
    </location>
    <ligand>
        <name>Zn(2+)</name>
        <dbReference type="ChEBI" id="CHEBI:29105"/>
        <label>1</label>
    </ligand>
</feature>
<feature type="binding site" evidence="9">
    <location>
        <position position="262"/>
    </location>
    <ligand>
        <name>Zn(2+)</name>
        <dbReference type="ChEBI" id="CHEBI:29105"/>
        <label>2</label>
    </ligand>
</feature>
<dbReference type="GO" id="GO:0005634">
    <property type="term" value="C:nucleus"/>
    <property type="evidence" value="ECO:0007669"/>
    <property type="project" value="UniProtKB-SubCell"/>
</dbReference>
<keyword evidence="14" id="KW-1185">Reference proteome</keyword>